<evidence type="ECO:0000256" key="2">
    <source>
        <dbReference type="ARBA" id="ARBA00022842"/>
    </source>
</evidence>
<gene>
    <name evidence="4" type="ORF">OTU49_016554</name>
</gene>
<evidence type="ECO:0000256" key="1">
    <source>
        <dbReference type="ARBA" id="ARBA00004127"/>
    </source>
</evidence>
<keyword evidence="2" id="KW-0460">Magnesium</keyword>
<dbReference type="Proteomes" id="UP001445076">
    <property type="component" value="Unassembled WGS sequence"/>
</dbReference>
<dbReference type="GO" id="GO:0005388">
    <property type="term" value="F:P-type calcium transporter activity"/>
    <property type="evidence" value="ECO:0007669"/>
    <property type="project" value="TreeGrafter"/>
</dbReference>
<evidence type="ECO:0000313" key="5">
    <source>
        <dbReference type="Proteomes" id="UP001445076"/>
    </source>
</evidence>
<reference evidence="4 5" key="1">
    <citation type="journal article" date="2024" name="BMC Genomics">
        <title>Genome assembly of redclaw crayfish (Cherax quadricarinatus) provides insights into its immune adaptation and hypoxia tolerance.</title>
        <authorList>
            <person name="Liu Z."/>
            <person name="Zheng J."/>
            <person name="Li H."/>
            <person name="Fang K."/>
            <person name="Wang S."/>
            <person name="He J."/>
            <person name="Zhou D."/>
            <person name="Weng S."/>
            <person name="Chi M."/>
            <person name="Gu Z."/>
            <person name="He J."/>
            <person name="Li F."/>
            <person name="Wang M."/>
        </authorList>
    </citation>
    <scope>NUCLEOTIDE SEQUENCE [LARGE SCALE GENOMIC DNA]</scope>
    <source>
        <strain evidence="4">ZL_2023a</strain>
    </source>
</reference>
<dbReference type="PANTHER" id="PTHR24093">
    <property type="entry name" value="CATION TRANSPORTING ATPASE"/>
    <property type="match status" value="1"/>
</dbReference>
<feature type="non-terminal residue" evidence="4">
    <location>
        <position position="106"/>
    </location>
</feature>
<proteinExistence type="predicted"/>
<evidence type="ECO:0000259" key="3">
    <source>
        <dbReference type="Pfam" id="PF00690"/>
    </source>
</evidence>
<protein>
    <recommendedName>
        <fullName evidence="3">Cation-transporting P-type ATPase N-terminal domain-containing protein</fullName>
    </recommendedName>
</protein>
<dbReference type="AlphaFoldDB" id="A0AAW0XTL8"/>
<feature type="domain" description="Cation-transporting P-type ATPase N-terminal" evidence="3">
    <location>
        <begin position="44"/>
        <end position="104"/>
    </location>
</feature>
<accession>A0AAW0XTL8</accession>
<dbReference type="InterPro" id="IPR023298">
    <property type="entry name" value="ATPase_P-typ_TM_dom_sf"/>
</dbReference>
<comment type="caution">
    <text evidence="4">The sequence shown here is derived from an EMBL/GenBank/DDBJ whole genome shotgun (WGS) entry which is preliminary data.</text>
</comment>
<evidence type="ECO:0000313" key="4">
    <source>
        <dbReference type="EMBL" id="KAK8747722.1"/>
    </source>
</evidence>
<name>A0AAW0XTL8_CHEQU</name>
<dbReference type="Pfam" id="PF00690">
    <property type="entry name" value="Cation_ATPase_N"/>
    <property type="match status" value="1"/>
</dbReference>
<dbReference type="EMBL" id="JARKIK010000014">
    <property type="protein sequence ID" value="KAK8747722.1"/>
    <property type="molecule type" value="Genomic_DNA"/>
</dbReference>
<dbReference type="SUPFAM" id="SSF81665">
    <property type="entry name" value="Calcium ATPase, transmembrane domain M"/>
    <property type="match status" value="1"/>
</dbReference>
<keyword evidence="5" id="KW-1185">Reference proteome</keyword>
<dbReference type="PANTHER" id="PTHR24093:SF369">
    <property type="entry name" value="CALCIUM-TRANSPORTING ATPASE"/>
    <property type="match status" value="1"/>
</dbReference>
<organism evidence="4 5">
    <name type="scientific">Cherax quadricarinatus</name>
    <name type="common">Australian red claw crayfish</name>
    <dbReference type="NCBI Taxonomy" id="27406"/>
    <lineage>
        <taxon>Eukaryota</taxon>
        <taxon>Metazoa</taxon>
        <taxon>Ecdysozoa</taxon>
        <taxon>Arthropoda</taxon>
        <taxon>Crustacea</taxon>
        <taxon>Multicrustacea</taxon>
        <taxon>Malacostraca</taxon>
        <taxon>Eumalacostraca</taxon>
        <taxon>Eucarida</taxon>
        <taxon>Decapoda</taxon>
        <taxon>Pleocyemata</taxon>
        <taxon>Astacidea</taxon>
        <taxon>Parastacoidea</taxon>
        <taxon>Parastacidae</taxon>
        <taxon>Cherax</taxon>
    </lineage>
</organism>
<comment type="subcellular location">
    <subcellularLocation>
        <location evidence="1">Endomembrane system</location>
        <topology evidence="1">Multi-pass membrane protein</topology>
    </subcellularLocation>
</comment>
<dbReference type="GO" id="GO:0012505">
    <property type="term" value="C:endomembrane system"/>
    <property type="evidence" value="ECO:0007669"/>
    <property type="project" value="UniProtKB-SubCell"/>
</dbReference>
<dbReference type="GO" id="GO:0005886">
    <property type="term" value="C:plasma membrane"/>
    <property type="evidence" value="ECO:0007669"/>
    <property type="project" value="TreeGrafter"/>
</dbReference>
<dbReference type="InterPro" id="IPR004014">
    <property type="entry name" value="ATPase_P-typ_cation-transptr_N"/>
</dbReference>
<dbReference type="GO" id="GO:0051480">
    <property type="term" value="P:regulation of cytosolic calcium ion concentration"/>
    <property type="evidence" value="ECO:0007669"/>
    <property type="project" value="TreeGrafter"/>
</dbReference>
<sequence>MYRKSIDMTQNVAGSKYGVSKEQLRRLMDARGHDGLQRLQEEFGSVEDVCHRLHSHPTEGIGNSPEELELRREAFGVNQIQPKAPATFLQLVLRALKDTTLIVLQV</sequence>